<dbReference type="PROSITE" id="PS51462">
    <property type="entry name" value="NUDIX"/>
    <property type="match status" value="1"/>
</dbReference>
<dbReference type="CDD" id="cd18879">
    <property type="entry name" value="NUDIX_Hydrolase"/>
    <property type="match status" value="1"/>
</dbReference>
<evidence type="ECO:0000256" key="4">
    <source>
        <dbReference type="RuleBase" id="RU003476"/>
    </source>
</evidence>
<dbReference type="InterPro" id="IPR015797">
    <property type="entry name" value="NUDIX_hydrolase-like_dom_sf"/>
</dbReference>
<dbReference type="PANTHER" id="PTHR43046">
    <property type="entry name" value="GDP-MANNOSE MANNOSYL HYDROLASE"/>
    <property type="match status" value="1"/>
</dbReference>
<organism evidence="6 7">
    <name type="scientific">Glutamicibacter creatinolyticus</name>
    <dbReference type="NCBI Taxonomy" id="162496"/>
    <lineage>
        <taxon>Bacteria</taxon>
        <taxon>Bacillati</taxon>
        <taxon>Actinomycetota</taxon>
        <taxon>Actinomycetes</taxon>
        <taxon>Micrococcales</taxon>
        <taxon>Micrococcaceae</taxon>
        <taxon>Glutamicibacter</taxon>
    </lineage>
</organism>
<feature type="domain" description="Nudix hydrolase" evidence="5">
    <location>
        <begin position="19"/>
        <end position="148"/>
    </location>
</feature>
<proteinExistence type="inferred from homology"/>
<protein>
    <submittedName>
        <fullName evidence="6">DNA mismatch repair protein MutT</fullName>
    </submittedName>
</protein>
<gene>
    <name evidence="6" type="ORF">GcLGCM259_0604</name>
</gene>
<name>A0A5B7WQF2_9MICC</name>
<evidence type="ECO:0000259" key="5">
    <source>
        <dbReference type="PROSITE" id="PS51462"/>
    </source>
</evidence>
<dbReference type="EMBL" id="CP034412">
    <property type="protein sequence ID" value="QCY46366.1"/>
    <property type="molecule type" value="Genomic_DNA"/>
</dbReference>
<evidence type="ECO:0000256" key="1">
    <source>
        <dbReference type="ARBA" id="ARBA00001946"/>
    </source>
</evidence>
<dbReference type="PROSITE" id="PS00893">
    <property type="entry name" value="NUDIX_BOX"/>
    <property type="match status" value="1"/>
</dbReference>
<dbReference type="PANTHER" id="PTHR43046:SF16">
    <property type="entry name" value="ADP-RIBOSE PYROPHOSPHATASE YJHB-RELATED"/>
    <property type="match status" value="1"/>
</dbReference>
<dbReference type="Gene3D" id="3.90.79.10">
    <property type="entry name" value="Nucleoside Triphosphate Pyrophosphohydrolase"/>
    <property type="match status" value="1"/>
</dbReference>
<dbReference type="AlphaFoldDB" id="A0A5B7WQF2"/>
<keyword evidence="3 4" id="KW-0378">Hydrolase</keyword>
<dbReference type="RefSeq" id="WP_054821268.1">
    <property type="nucleotide sequence ID" value="NZ_CP034412.1"/>
</dbReference>
<dbReference type="SUPFAM" id="SSF55811">
    <property type="entry name" value="Nudix"/>
    <property type="match status" value="1"/>
</dbReference>
<dbReference type="InterPro" id="IPR000086">
    <property type="entry name" value="NUDIX_hydrolase_dom"/>
</dbReference>
<evidence type="ECO:0000256" key="2">
    <source>
        <dbReference type="ARBA" id="ARBA00005582"/>
    </source>
</evidence>
<dbReference type="GO" id="GO:0016787">
    <property type="term" value="F:hydrolase activity"/>
    <property type="evidence" value="ECO:0007669"/>
    <property type="project" value="UniProtKB-KW"/>
</dbReference>
<comment type="cofactor">
    <cofactor evidence="1">
        <name>Mg(2+)</name>
        <dbReference type="ChEBI" id="CHEBI:18420"/>
    </cofactor>
</comment>
<dbReference type="InterPro" id="IPR020476">
    <property type="entry name" value="Nudix_hydrolase"/>
</dbReference>
<dbReference type="Pfam" id="PF00293">
    <property type="entry name" value="NUDIX"/>
    <property type="match status" value="1"/>
</dbReference>
<accession>A0A5B7WQF2</accession>
<dbReference type="KEGG" id="gcr:GcLGCM259_0604"/>
<evidence type="ECO:0000313" key="7">
    <source>
        <dbReference type="Proteomes" id="UP000307000"/>
    </source>
</evidence>
<dbReference type="InterPro" id="IPR020084">
    <property type="entry name" value="NUDIX_hydrolase_CS"/>
</dbReference>
<evidence type="ECO:0000256" key="3">
    <source>
        <dbReference type="ARBA" id="ARBA00022801"/>
    </source>
</evidence>
<dbReference type="PRINTS" id="PR00502">
    <property type="entry name" value="NUDIXFAMILY"/>
</dbReference>
<dbReference type="Proteomes" id="UP000307000">
    <property type="component" value="Chromosome"/>
</dbReference>
<keyword evidence="7" id="KW-1185">Reference proteome</keyword>
<reference evidence="6 7" key="1">
    <citation type="submission" date="2018-12" db="EMBL/GenBank/DDBJ databases">
        <title>Complete Genome Sequence of Glutamicibacter creatinolyticus strain LGCM259,isolated from an abscess of a 12-year-old mare in Italy.</title>
        <authorList>
            <person name="Santos R.G."/>
            <person name="Silva A.L."/>
            <person name="Seyffert N."/>
            <person name="Castro T.L.P."/>
            <person name="Attili A.R."/>
            <person name="Rifici C."/>
            <person name="Mazzullo G."/>
            <person name="Brenig B."/>
            <person name="Venanzi F."/>
            <person name="Azevedo V."/>
        </authorList>
    </citation>
    <scope>NUCLEOTIDE SEQUENCE [LARGE SCALE GENOMIC DNA]</scope>
    <source>
        <strain evidence="6 7">LGCM 259</strain>
    </source>
</reference>
<sequence length="155" mass="16947">MATPEFITALRHHVGTAPLWLSGVKVVVLDQRGVLLVRRSDNGLWTLPAGIIEPGEEPAVTAVREVQEETGVRCAVTHLIGVGVTAPTQYPNGDQAQYVDIVFRAEALDELQPRPLDGENLETAYFALDAYPQLPPLHERALRWALAPRVGGYFG</sequence>
<comment type="similarity">
    <text evidence="2 4">Belongs to the Nudix hydrolase family.</text>
</comment>
<evidence type="ECO:0000313" key="6">
    <source>
        <dbReference type="EMBL" id="QCY46366.1"/>
    </source>
</evidence>